<evidence type="ECO:0000256" key="4">
    <source>
        <dbReference type="SAM" id="MobiDB-lite"/>
    </source>
</evidence>
<dbReference type="PhylomeDB" id="A0A0G4F0B3"/>
<feature type="compositionally biased region" description="Acidic residues" evidence="4">
    <location>
        <begin position="1"/>
        <end position="11"/>
    </location>
</feature>
<feature type="compositionally biased region" description="Low complexity" evidence="4">
    <location>
        <begin position="51"/>
        <end position="68"/>
    </location>
</feature>
<dbReference type="VEuPathDB" id="CryptoDB:Vbra_14070"/>
<evidence type="ECO:0000313" key="6">
    <source>
        <dbReference type="Proteomes" id="UP000041254"/>
    </source>
</evidence>
<dbReference type="OMA" id="DCEQFAT"/>
<gene>
    <name evidence="5" type="ORF">Vbra_14070</name>
</gene>
<dbReference type="InterPro" id="IPR023194">
    <property type="entry name" value="eIF3-like_dom_sf"/>
</dbReference>
<evidence type="ECO:0000256" key="2">
    <source>
        <dbReference type="ARBA" id="ARBA00022540"/>
    </source>
</evidence>
<accession>A0A0G4F0B3</accession>
<dbReference type="GO" id="GO:0005852">
    <property type="term" value="C:eukaryotic translation initiation factor 3 complex"/>
    <property type="evidence" value="ECO:0007669"/>
    <property type="project" value="InterPro"/>
</dbReference>
<feature type="region of interest" description="Disordered" evidence="4">
    <location>
        <begin position="107"/>
        <end position="156"/>
    </location>
</feature>
<dbReference type="Gene3D" id="1.10.246.60">
    <property type="entry name" value="Eukaryotic translation initiation factor 3 like domains"/>
    <property type="match status" value="1"/>
</dbReference>
<dbReference type="GO" id="GO:0003743">
    <property type="term" value="F:translation initiation factor activity"/>
    <property type="evidence" value="ECO:0007669"/>
    <property type="project" value="UniProtKB-KW"/>
</dbReference>
<feature type="compositionally biased region" description="Acidic residues" evidence="4">
    <location>
        <begin position="23"/>
        <end position="34"/>
    </location>
</feature>
<keyword evidence="6" id="KW-1185">Reference proteome</keyword>
<keyword evidence="3" id="KW-0648">Protein biosynthesis</keyword>
<protein>
    <submittedName>
        <fullName evidence="5">Uncharacterized protein</fullName>
    </submittedName>
</protein>
<evidence type="ECO:0000313" key="5">
    <source>
        <dbReference type="EMBL" id="CEM04649.1"/>
    </source>
</evidence>
<dbReference type="InParanoid" id="A0A0G4F0B3"/>
<dbReference type="OrthoDB" id="20381at2759"/>
<dbReference type="PANTHER" id="PTHR21681:SF0">
    <property type="entry name" value="EUKARYOTIC TRANSLATION INITIATION FACTOR 3 SUBUNIT J"/>
    <property type="match status" value="1"/>
</dbReference>
<reference evidence="5 6" key="1">
    <citation type="submission" date="2014-11" db="EMBL/GenBank/DDBJ databases">
        <authorList>
            <person name="Zhu J."/>
            <person name="Qi W."/>
            <person name="Song R."/>
        </authorList>
    </citation>
    <scope>NUCLEOTIDE SEQUENCE [LARGE SCALE GENOMIC DNA]</scope>
</reference>
<dbReference type="InterPro" id="IPR013906">
    <property type="entry name" value="eIF3j"/>
</dbReference>
<name>A0A0G4F0B3_VITBC</name>
<dbReference type="EMBL" id="CDMY01000355">
    <property type="protein sequence ID" value="CEM04649.1"/>
    <property type="molecule type" value="Genomic_DNA"/>
</dbReference>
<dbReference type="Proteomes" id="UP000041254">
    <property type="component" value="Unassembled WGS sequence"/>
</dbReference>
<keyword evidence="2" id="KW-0396">Initiation factor</keyword>
<evidence type="ECO:0000256" key="3">
    <source>
        <dbReference type="ARBA" id="ARBA00022917"/>
    </source>
</evidence>
<sequence>MSSWDDDDFDVDPAGVATKKINEEEEDVLDDWEQHDDQPTAPAAPAPPPSASASAQPASNGTLPAKSKPPAKKEPAEEAYVALDDPLAEKLRRQKLEEQSNDILAADLFAGCPRPDPSSGRGGEGNSTAASTSAADGVKERGKATKVGGTGKDKGVAKDLFDDVSFKSTKDLEAFAAKLSDKIVASPVKSAGWFRFLDLVLRDAQGKLDAKDCKKLISKLNEYISLKETAKRQAEDAKKKPNKVKMDAKDEMDIMYGEGAEEEYEEDDEEYYKDFM</sequence>
<proteinExistence type="predicted"/>
<keyword evidence="1" id="KW-0963">Cytoplasm</keyword>
<organism evidence="5 6">
    <name type="scientific">Vitrella brassicaformis (strain CCMP3155)</name>
    <dbReference type="NCBI Taxonomy" id="1169540"/>
    <lineage>
        <taxon>Eukaryota</taxon>
        <taxon>Sar</taxon>
        <taxon>Alveolata</taxon>
        <taxon>Colpodellida</taxon>
        <taxon>Vitrellaceae</taxon>
        <taxon>Vitrella</taxon>
    </lineage>
</organism>
<feature type="region of interest" description="Disordered" evidence="4">
    <location>
        <begin position="1"/>
        <end position="81"/>
    </location>
</feature>
<evidence type="ECO:0000256" key="1">
    <source>
        <dbReference type="ARBA" id="ARBA00022490"/>
    </source>
</evidence>
<dbReference type="Pfam" id="PF08597">
    <property type="entry name" value="eIF3_subunit"/>
    <property type="match status" value="1"/>
</dbReference>
<dbReference type="PANTHER" id="PTHR21681">
    <property type="entry name" value="EUKARYOTIC TRANSLATION INITIATION FACTOR 3 SUBUNIT J"/>
    <property type="match status" value="1"/>
</dbReference>
<dbReference type="AlphaFoldDB" id="A0A0G4F0B3"/>